<dbReference type="AntiFam" id="ANF00004">
    <property type="entry name" value="Shadow ORF"/>
</dbReference>
<reference evidence="1 2" key="1">
    <citation type="journal article" date="2003" name="Proc. Natl. Acad. Sci. U.S.A.">
        <title>Complete genome sequence of the marine planctomycete Pirellula sp. strain 1.</title>
        <authorList>
            <person name="Gloeckner F.O."/>
            <person name="Kube M."/>
            <person name="Bauer M."/>
            <person name="Teeling H."/>
            <person name="Lombardot T."/>
            <person name="Ludwig W."/>
            <person name="Gade D."/>
            <person name="Beck A."/>
            <person name="Borzym K."/>
            <person name="Heitmann K."/>
            <person name="Rabus R."/>
            <person name="Schlesner H."/>
            <person name="Amann R."/>
            <person name="Reinhardt R."/>
        </authorList>
    </citation>
    <scope>NUCLEOTIDE SEQUENCE [LARGE SCALE GENOMIC DNA]</scope>
    <source>
        <strain evidence="2">DSM 10527 / NCIMB 13988 / SH1</strain>
    </source>
</reference>
<evidence type="ECO:0000313" key="2">
    <source>
        <dbReference type="Proteomes" id="UP000001025"/>
    </source>
</evidence>
<dbReference type="KEGG" id="rba:RB9981"/>
<dbReference type="HOGENOM" id="CLU_2919722_0_0_0"/>
<organism evidence="1 2">
    <name type="scientific">Rhodopirellula baltica (strain DSM 10527 / NCIMB 13988 / SH1)</name>
    <dbReference type="NCBI Taxonomy" id="243090"/>
    <lineage>
        <taxon>Bacteria</taxon>
        <taxon>Pseudomonadati</taxon>
        <taxon>Planctomycetota</taxon>
        <taxon>Planctomycetia</taxon>
        <taxon>Pirellulales</taxon>
        <taxon>Pirellulaceae</taxon>
        <taxon>Rhodopirellula</taxon>
    </lineage>
</organism>
<keyword evidence="2" id="KW-1185">Reference proteome</keyword>
<protein>
    <submittedName>
        <fullName evidence="1">Uncharacterized protein</fullName>
    </submittedName>
</protein>
<name>Q7UKS3_RHOBA</name>
<gene>
    <name evidence="1" type="ordered locus">RB9981</name>
</gene>
<dbReference type="AlphaFoldDB" id="Q7UKS3"/>
<dbReference type="EMBL" id="BX294150">
    <property type="protein sequence ID" value="CAD76559.1"/>
    <property type="molecule type" value="Genomic_DNA"/>
</dbReference>
<dbReference type="EnsemblBacteria" id="CAD76559">
    <property type="protein sequence ID" value="CAD76559"/>
    <property type="gene ID" value="RB9981"/>
</dbReference>
<dbReference type="InParanoid" id="Q7UKS3"/>
<sequence>MVGAWWELDHNSKSSVLFDGRYCALLPMAGPHPRVRLNGVARPSISLSPNFVSGEVAVADA</sequence>
<proteinExistence type="predicted"/>
<evidence type="ECO:0000313" key="1">
    <source>
        <dbReference type="EMBL" id="CAD76559.1"/>
    </source>
</evidence>
<dbReference type="Proteomes" id="UP000001025">
    <property type="component" value="Chromosome"/>
</dbReference>
<accession>Q7UKS3</accession>